<proteinExistence type="predicted"/>
<keyword evidence="1" id="KW-1133">Transmembrane helix</keyword>
<gene>
    <name evidence="2" type="ORF">AWC06_14015</name>
</gene>
<keyword evidence="3" id="KW-1185">Reference proteome</keyword>
<organism evidence="2 3">
    <name type="scientific">Mycobacterium fragae</name>
    <dbReference type="NCBI Taxonomy" id="1260918"/>
    <lineage>
        <taxon>Bacteria</taxon>
        <taxon>Bacillati</taxon>
        <taxon>Actinomycetota</taxon>
        <taxon>Actinomycetes</taxon>
        <taxon>Mycobacteriales</taxon>
        <taxon>Mycobacteriaceae</taxon>
        <taxon>Mycobacterium</taxon>
    </lineage>
</organism>
<accession>A0A1X1UVR1</accession>
<evidence type="ECO:0000256" key="1">
    <source>
        <dbReference type="SAM" id="Phobius"/>
    </source>
</evidence>
<comment type="caution">
    <text evidence="2">The sequence shown here is derived from an EMBL/GenBank/DDBJ whole genome shotgun (WGS) entry which is preliminary data.</text>
</comment>
<feature type="transmembrane region" description="Helical" evidence="1">
    <location>
        <begin position="72"/>
        <end position="95"/>
    </location>
</feature>
<keyword evidence="1" id="KW-0472">Membrane</keyword>
<sequence length="96" mass="10695">MLVSTLFPVQFFQRLIWRYDRDHQRLLVTHLTGGEFGHAGRVQAMTTQPIGPPSAAPSSQWYANSPTCNRSYLLAGLRAGLIALVLLAVLAVIIWF</sequence>
<reference evidence="2 3" key="1">
    <citation type="submission" date="2016-01" db="EMBL/GenBank/DDBJ databases">
        <title>The new phylogeny of the genus Mycobacterium.</title>
        <authorList>
            <person name="Tarcisio F."/>
            <person name="Conor M."/>
            <person name="Antonella G."/>
            <person name="Elisabetta G."/>
            <person name="Giulia F.S."/>
            <person name="Sara T."/>
            <person name="Anna F."/>
            <person name="Clotilde B."/>
            <person name="Roberto B."/>
            <person name="Veronica D.S."/>
            <person name="Fabio R."/>
            <person name="Monica P."/>
            <person name="Olivier J."/>
            <person name="Enrico T."/>
            <person name="Nicola S."/>
        </authorList>
    </citation>
    <scope>NUCLEOTIDE SEQUENCE [LARGE SCALE GENOMIC DNA]</scope>
    <source>
        <strain evidence="2 3">DSM 45731</strain>
    </source>
</reference>
<dbReference type="EMBL" id="LQOW01000018">
    <property type="protein sequence ID" value="ORV60916.1"/>
    <property type="molecule type" value="Genomic_DNA"/>
</dbReference>
<keyword evidence="1" id="KW-0812">Transmembrane</keyword>
<protein>
    <submittedName>
        <fullName evidence="2">Uncharacterized protein</fullName>
    </submittedName>
</protein>
<dbReference type="Proteomes" id="UP000194000">
    <property type="component" value="Unassembled WGS sequence"/>
</dbReference>
<evidence type="ECO:0000313" key="3">
    <source>
        <dbReference type="Proteomes" id="UP000194000"/>
    </source>
</evidence>
<dbReference type="AlphaFoldDB" id="A0A1X1UVR1"/>
<evidence type="ECO:0000313" key="2">
    <source>
        <dbReference type="EMBL" id="ORV60916.1"/>
    </source>
</evidence>
<name>A0A1X1UVR1_9MYCO</name>